<evidence type="ECO:0000313" key="4">
    <source>
        <dbReference type="EMBL" id="QIA64332.1"/>
    </source>
</evidence>
<evidence type="ECO:0000313" key="5">
    <source>
        <dbReference type="Proteomes" id="UP000464262"/>
    </source>
</evidence>
<dbReference type="PANTHER" id="PTHR30349:SF94">
    <property type="entry name" value="INTEGRASE_RECOMBINASE HI_1414-RELATED"/>
    <property type="match status" value="1"/>
</dbReference>
<dbReference type="GO" id="GO:0015074">
    <property type="term" value="P:DNA integration"/>
    <property type="evidence" value="ECO:0007669"/>
    <property type="project" value="UniProtKB-KW"/>
</dbReference>
<reference evidence="4 5" key="1">
    <citation type="submission" date="2020-01" db="EMBL/GenBank/DDBJ databases">
        <title>Whole genome and functional gene identification of agarase of Vibrio HN897.</title>
        <authorList>
            <person name="Liu Y."/>
            <person name="Zhao Z."/>
        </authorList>
    </citation>
    <scope>NUCLEOTIDE SEQUENCE [LARGE SCALE GENOMIC DNA]</scope>
    <source>
        <strain evidence="4 5">HN897</strain>
    </source>
</reference>
<dbReference type="PROSITE" id="PS51898">
    <property type="entry name" value="TYR_RECOMBINASE"/>
    <property type="match status" value="1"/>
</dbReference>
<dbReference type="GO" id="GO:0003677">
    <property type="term" value="F:DNA binding"/>
    <property type="evidence" value="ECO:0007669"/>
    <property type="project" value="InterPro"/>
</dbReference>
<dbReference type="SUPFAM" id="SSF56349">
    <property type="entry name" value="DNA breaking-rejoining enzymes"/>
    <property type="match status" value="1"/>
</dbReference>
<feature type="domain" description="Tyr recombinase" evidence="3">
    <location>
        <begin position="181"/>
        <end position="356"/>
    </location>
</feature>
<accession>A0A7Z2T4U1</accession>
<protein>
    <submittedName>
        <fullName evidence="4">Tyrosine-type recombinase/integrase</fullName>
    </submittedName>
</protein>
<proteinExistence type="predicted"/>
<evidence type="ECO:0000256" key="1">
    <source>
        <dbReference type="ARBA" id="ARBA00022908"/>
    </source>
</evidence>
<keyword evidence="5" id="KW-1185">Reference proteome</keyword>
<dbReference type="GO" id="GO:0006310">
    <property type="term" value="P:DNA recombination"/>
    <property type="evidence" value="ECO:0007669"/>
    <property type="project" value="UniProtKB-KW"/>
</dbReference>
<dbReference type="CDD" id="cd00796">
    <property type="entry name" value="INT_Rci_Hp1_C"/>
    <property type="match status" value="1"/>
</dbReference>
<dbReference type="InterPro" id="IPR002104">
    <property type="entry name" value="Integrase_catalytic"/>
</dbReference>
<sequence length="356" mass="40286">MATKAIEPVCNQLNTRYKARVRVTYKGKTLAQCCRTFDTYPEAKRWVDRVAKIADREGAEGLKRLKSNRTITVGDVILMILNNEPTAQNLGRSKKSNLKMLLKYPIASTPLESLTATVLYEHCKLRRQSVKPQSVSHDISNLCTALRDAKTFFGVPSDTSIFNDARSSLQRHGFIARSEARHRRLMSGESEKVTASLKVKSISSKGELIPLLEIFELAVEMGLRLGEISRIQGNDICKRTRTLTVHQRKSPNKRKKHTNVIPLTHKAMNILIKRQQTEGGKLFPYSPNTIGTNWRKLTKELGIHDLHFHDLRTEAACRMFEAGMNVVEISKITGHQDLNVLNKHYLPLCTYLPEAA</sequence>
<evidence type="ECO:0000259" key="3">
    <source>
        <dbReference type="PROSITE" id="PS51898"/>
    </source>
</evidence>
<evidence type="ECO:0000256" key="2">
    <source>
        <dbReference type="ARBA" id="ARBA00023172"/>
    </source>
</evidence>
<gene>
    <name evidence="4" type="ORF">GT360_12825</name>
</gene>
<dbReference type="Pfam" id="PF00589">
    <property type="entry name" value="Phage_integrase"/>
    <property type="match status" value="1"/>
</dbReference>
<organism evidence="4 5">
    <name type="scientific">Vibrio astriarenae</name>
    <dbReference type="NCBI Taxonomy" id="1481923"/>
    <lineage>
        <taxon>Bacteria</taxon>
        <taxon>Pseudomonadati</taxon>
        <taxon>Pseudomonadota</taxon>
        <taxon>Gammaproteobacteria</taxon>
        <taxon>Vibrionales</taxon>
        <taxon>Vibrionaceae</taxon>
        <taxon>Vibrio</taxon>
    </lineage>
</organism>
<dbReference type="PANTHER" id="PTHR30349">
    <property type="entry name" value="PHAGE INTEGRASE-RELATED"/>
    <property type="match status" value="1"/>
</dbReference>
<dbReference type="InterPro" id="IPR050090">
    <property type="entry name" value="Tyrosine_recombinase_XerCD"/>
</dbReference>
<dbReference type="InterPro" id="IPR013762">
    <property type="entry name" value="Integrase-like_cat_sf"/>
</dbReference>
<dbReference type="RefSeq" id="WP_164649241.1">
    <property type="nucleotide sequence ID" value="NZ_CP047475.1"/>
</dbReference>
<dbReference type="EMBL" id="CP047475">
    <property type="protein sequence ID" value="QIA64332.1"/>
    <property type="molecule type" value="Genomic_DNA"/>
</dbReference>
<keyword evidence="1" id="KW-0229">DNA integration</keyword>
<dbReference type="Gene3D" id="1.10.443.10">
    <property type="entry name" value="Intergrase catalytic core"/>
    <property type="match status" value="1"/>
</dbReference>
<dbReference type="Proteomes" id="UP000464262">
    <property type="component" value="Chromosome 1"/>
</dbReference>
<name>A0A7Z2T4U1_9VIBR</name>
<dbReference type="AlphaFoldDB" id="A0A7Z2T4U1"/>
<dbReference type="KEGG" id="vas:GT360_12825"/>
<dbReference type="InterPro" id="IPR011010">
    <property type="entry name" value="DNA_brk_join_enz"/>
</dbReference>
<keyword evidence="2" id="KW-0233">DNA recombination</keyword>